<proteinExistence type="predicted"/>
<sequence>MLEILNIQTQVIAHSYLFQSQSSVGRFVSNRSLLTFLHTSPLSHSYSELLKFYHSLNLNSTGSTFSLLINSIQQSCTEKRRGDEYETNPGTKSSYKIYKMTHVEAIKIINNTHMIKKDGFLSQQSLYILFKIYDNLFIYDTLTKGKMKFKSGVQQGSQLNPFLYNRFFDHFYQYLEVWLTVEGNQKYQIEATKKITIQKQLNYVWFVVSHPLDFQLGCIPQFSYLDLEDVTRASEIISLTGYQGYYKMIAEKMGTTTDNWKPVYLGKTTLSRRILKRAQQQNPLVML</sequence>
<dbReference type="AlphaFoldDB" id="A0A8S1YNH0"/>
<evidence type="ECO:0000313" key="2">
    <source>
        <dbReference type="Proteomes" id="UP000683925"/>
    </source>
</evidence>
<dbReference type="Proteomes" id="UP000683925">
    <property type="component" value="Unassembled WGS sequence"/>
</dbReference>
<name>A0A8S1YNH0_PAROT</name>
<gene>
    <name evidence="1" type="ORF">POCTA_138.1.T2260011</name>
</gene>
<dbReference type="EMBL" id="CAJJDP010000230">
    <property type="protein sequence ID" value="CAD8215313.1"/>
    <property type="molecule type" value="Genomic_DNA"/>
</dbReference>
<organism evidence="1 2">
    <name type="scientific">Paramecium octaurelia</name>
    <dbReference type="NCBI Taxonomy" id="43137"/>
    <lineage>
        <taxon>Eukaryota</taxon>
        <taxon>Sar</taxon>
        <taxon>Alveolata</taxon>
        <taxon>Ciliophora</taxon>
        <taxon>Intramacronucleata</taxon>
        <taxon>Oligohymenophorea</taxon>
        <taxon>Peniculida</taxon>
        <taxon>Parameciidae</taxon>
        <taxon>Paramecium</taxon>
    </lineage>
</organism>
<reference evidence="1" key="1">
    <citation type="submission" date="2021-01" db="EMBL/GenBank/DDBJ databases">
        <authorList>
            <consortium name="Genoscope - CEA"/>
            <person name="William W."/>
        </authorList>
    </citation>
    <scope>NUCLEOTIDE SEQUENCE</scope>
</reference>
<protein>
    <submittedName>
        <fullName evidence="1">Uncharacterized protein</fullName>
    </submittedName>
</protein>
<accession>A0A8S1YNH0</accession>
<keyword evidence="2" id="KW-1185">Reference proteome</keyword>
<evidence type="ECO:0000313" key="1">
    <source>
        <dbReference type="EMBL" id="CAD8215313.1"/>
    </source>
</evidence>
<comment type="caution">
    <text evidence="1">The sequence shown here is derived from an EMBL/GenBank/DDBJ whole genome shotgun (WGS) entry which is preliminary data.</text>
</comment>